<evidence type="ECO:0000256" key="1">
    <source>
        <dbReference type="SAM" id="Phobius"/>
    </source>
</evidence>
<keyword evidence="1" id="KW-1133">Transmembrane helix</keyword>
<keyword evidence="1" id="KW-0472">Membrane</keyword>
<proteinExistence type="predicted"/>
<evidence type="ECO:0000313" key="2">
    <source>
        <dbReference type="EMBL" id="MFJ3046700.1"/>
    </source>
</evidence>
<keyword evidence="3" id="KW-1185">Reference proteome</keyword>
<accession>A0ABW8F0B6</accession>
<reference evidence="2 3" key="1">
    <citation type="submission" date="2024-10" db="EMBL/GenBank/DDBJ databases">
        <title>The Natural Products Discovery Center: Release of the First 8490 Sequenced Strains for Exploring Actinobacteria Biosynthetic Diversity.</title>
        <authorList>
            <person name="Kalkreuter E."/>
            <person name="Kautsar S.A."/>
            <person name="Yang D."/>
            <person name="Bader C.D."/>
            <person name="Teijaro C.N."/>
            <person name="Fluegel L."/>
            <person name="Davis C.M."/>
            <person name="Simpson J.R."/>
            <person name="Lauterbach L."/>
            <person name="Steele A.D."/>
            <person name="Gui C."/>
            <person name="Meng S."/>
            <person name="Li G."/>
            <person name="Viehrig K."/>
            <person name="Ye F."/>
            <person name="Su P."/>
            <person name="Kiefer A.F."/>
            <person name="Nichols A."/>
            <person name="Cepeda A.J."/>
            <person name="Yan W."/>
            <person name="Fan B."/>
            <person name="Jiang Y."/>
            <person name="Adhikari A."/>
            <person name="Zheng C.-J."/>
            <person name="Schuster L."/>
            <person name="Cowan T.M."/>
            <person name="Smanski M.J."/>
            <person name="Chevrette M.G."/>
            <person name="De Carvalho L.P.S."/>
            <person name="Shen B."/>
        </authorList>
    </citation>
    <scope>NUCLEOTIDE SEQUENCE [LARGE SCALE GENOMIC DNA]</scope>
    <source>
        <strain evidence="2 3">NPDC087045</strain>
    </source>
</reference>
<sequence length="71" mass="8381">MMAFLWAQYASARESGELLYADQYCGCRETVSRWVSDYVWTQMIWLPCNTLFLLVWVALAVKLWNGKRPSR</sequence>
<keyword evidence="1" id="KW-0812">Transmembrane</keyword>
<dbReference type="EMBL" id="JBIUZV010000006">
    <property type="protein sequence ID" value="MFJ3046700.1"/>
    <property type="molecule type" value="Genomic_DNA"/>
</dbReference>
<dbReference type="RefSeq" id="WP_231602439.1">
    <property type="nucleotide sequence ID" value="NZ_JBIUZV010000006.1"/>
</dbReference>
<organism evidence="2 3">
    <name type="scientific">Herbaspirillum chlorophenolicum</name>
    <dbReference type="NCBI Taxonomy" id="211589"/>
    <lineage>
        <taxon>Bacteria</taxon>
        <taxon>Pseudomonadati</taxon>
        <taxon>Pseudomonadota</taxon>
        <taxon>Betaproteobacteria</taxon>
        <taxon>Burkholderiales</taxon>
        <taxon>Oxalobacteraceae</taxon>
        <taxon>Herbaspirillum</taxon>
    </lineage>
</organism>
<dbReference type="Proteomes" id="UP001617427">
    <property type="component" value="Unassembled WGS sequence"/>
</dbReference>
<evidence type="ECO:0000313" key="3">
    <source>
        <dbReference type="Proteomes" id="UP001617427"/>
    </source>
</evidence>
<name>A0ABW8F0B6_9BURK</name>
<protein>
    <recommendedName>
        <fullName evidence="4">Transmembrane protein</fullName>
    </recommendedName>
</protein>
<comment type="caution">
    <text evidence="2">The sequence shown here is derived from an EMBL/GenBank/DDBJ whole genome shotgun (WGS) entry which is preliminary data.</text>
</comment>
<feature type="transmembrane region" description="Helical" evidence="1">
    <location>
        <begin position="44"/>
        <end position="64"/>
    </location>
</feature>
<evidence type="ECO:0008006" key="4">
    <source>
        <dbReference type="Google" id="ProtNLM"/>
    </source>
</evidence>
<gene>
    <name evidence="2" type="ORF">ACIPEN_12795</name>
</gene>